<accession>A0A9E6NS65</accession>
<dbReference type="Gene3D" id="3.30.420.240">
    <property type="match status" value="1"/>
</dbReference>
<name>A0A9E6NS65_9PSED</name>
<reference evidence="1" key="2">
    <citation type="journal article" date="2021" name="Microorganisms">
        <title>The Ever-Expanding Pseudomonas Genus: Description of 43 New Species and Partition of the Pseudomonas putida Group.</title>
        <authorList>
            <person name="Girard L."/>
            <person name="Lood C."/>
            <person name="Hofte M."/>
            <person name="Vandamme P."/>
            <person name="Rokni-Zadeh H."/>
            <person name="van Noort V."/>
            <person name="Lavigne R."/>
            <person name="De Mot R."/>
        </authorList>
    </citation>
    <scope>NUCLEOTIDE SEQUENCE</scope>
    <source>
        <strain evidence="1">OE 48.2</strain>
    </source>
</reference>
<dbReference type="KEGG" id="pze:HU754_006390"/>
<dbReference type="EMBL" id="CP077090">
    <property type="protein sequence ID" value="QXI13039.1"/>
    <property type="molecule type" value="Genomic_DNA"/>
</dbReference>
<sequence>MPGREGSGICKRFNDQYIGSDVTGVGRGVFDLVRDLYPRATPIHYSLETKNMLGAKGSGHDSGSAH</sequence>
<dbReference type="RefSeq" id="WP_186625371.1">
    <property type="nucleotide sequence ID" value="NZ_CP077090.1"/>
</dbReference>
<proteinExistence type="predicted"/>
<dbReference type="AlphaFoldDB" id="A0A9E6NS65"/>
<protein>
    <submittedName>
        <fullName evidence="1">Uncharacterized protein</fullName>
    </submittedName>
</protein>
<gene>
    <name evidence="1" type="ORF">HU754_006390</name>
</gene>
<reference evidence="1" key="1">
    <citation type="journal article" date="2020" name="Microorganisms">
        <title>Reliable Identification of Environmental Pseudomonas Isolates Using the rpoD Gene.</title>
        <authorList>
            <consortium name="The Broad Institute Genome Sequencing Platform"/>
            <person name="Girard L."/>
            <person name="Lood C."/>
            <person name="Rokni-Zadeh H."/>
            <person name="van Noort V."/>
            <person name="Lavigne R."/>
            <person name="De Mot R."/>
        </authorList>
    </citation>
    <scope>NUCLEOTIDE SEQUENCE</scope>
    <source>
        <strain evidence="1">OE 48.2</strain>
    </source>
</reference>
<evidence type="ECO:0000313" key="2">
    <source>
        <dbReference type="Proteomes" id="UP000627092"/>
    </source>
</evidence>
<dbReference type="Proteomes" id="UP000627092">
    <property type="component" value="Chromosome"/>
</dbReference>
<organism evidence="1 2">
    <name type="scientific">Pseudomonas zeae</name>
    <dbReference type="NCBI Taxonomy" id="2745510"/>
    <lineage>
        <taxon>Bacteria</taxon>
        <taxon>Pseudomonadati</taxon>
        <taxon>Pseudomonadota</taxon>
        <taxon>Gammaproteobacteria</taxon>
        <taxon>Pseudomonadales</taxon>
        <taxon>Pseudomonadaceae</taxon>
        <taxon>Pseudomonas</taxon>
    </lineage>
</organism>
<evidence type="ECO:0000313" key="1">
    <source>
        <dbReference type="EMBL" id="QXI13039.1"/>
    </source>
</evidence>